<dbReference type="AlphaFoldDB" id="A0A2U1F4C9"/>
<keyword evidence="1" id="KW-0677">Repeat</keyword>
<keyword evidence="5" id="KW-1185">Reference proteome</keyword>
<dbReference type="PANTHER" id="PTHR32305:SF17">
    <property type="entry name" value="TRNA NUCLEASE WAPA"/>
    <property type="match status" value="1"/>
</dbReference>
<dbReference type="PANTHER" id="PTHR32305">
    <property type="match status" value="1"/>
</dbReference>
<evidence type="ECO:0000259" key="2">
    <source>
        <dbReference type="Pfam" id="PF10908"/>
    </source>
</evidence>
<dbReference type="InterPro" id="IPR022385">
    <property type="entry name" value="Rhs_assc_core"/>
</dbReference>
<gene>
    <name evidence="4" type="ORF">C7382_11914</name>
</gene>
<dbReference type="NCBIfam" id="TIGR03696">
    <property type="entry name" value="Rhs_assc_core"/>
    <property type="match status" value="1"/>
</dbReference>
<accession>A0A2U1F4C9</accession>
<feature type="domain" description="Tlde1" evidence="2">
    <location>
        <begin position="448"/>
        <end position="537"/>
    </location>
</feature>
<reference evidence="4 5" key="1">
    <citation type="submission" date="2018-04" db="EMBL/GenBank/DDBJ databases">
        <title>Genomic Encyclopedia of Type Strains, Phase IV (KMG-IV): sequencing the most valuable type-strain genomes for metagenomic binning, comparative biology and taxonomic classification.</title>
        <authorList>
            <person name="Goeker M."/>
        </authorList>
    </citation>
    <scope>NUCLEOTIDE SEQUENCE [LARGE SCALE GENOMIC DNA]</scope>
    <source>
        <strain evidence="4 5">DSM 28520</strain>
    </source>
</reference>
<dbReference type="InterPro" id="IPR056823">
    <property type="entry name" value="TEN-like_YD-shell"/>
</dbReference>
<dbReference type="EMBL" id="QEKY01000019">
    <property type="protein sequence ID" value="PVZ07018.1"/>
    <property type="molecule type" value="Genomic_DNA"/>
</dbReference>
<feature type="domain" description="Teneurin-like YD-shell" evidence="3">
    <location>
        <begin position="126"/>
        <end position="239"/>
    </location>
</feature>
<dbReference type="InterPro" id="IPR050708">
    <property type="entry name" value="T6SS_VgrG/RHS"/>
</dbReference>
<evidence type="ECO:0000313" key="4">
    <source>
        <dbReference type="EMBL" id="PVZ07018.1"/>
    </source>
</evidence>
<comment type="caution">
    <text evidence="4">The sequence shown here is derived from an EMBL/GenBank/DDBJ whole genome shotgun (WGS) entry which is preliminary data.</text>
</comment>
<dbReference type="Pfam" id="PF10908">
    <property type="entry name" value="Tlde1_dom"/>
    <property type="match status" value="1"/>
</dbReference>
<name>A0A2U1F4C9_9PORP</name>
<dbReference type="InterPro" id="IPR021225">
    <property type="entry name" value="Tlde1_dom"/>
</dbReference>
<proteinExistence type="predicted"/>
<dbReference type="Gene3D" id="2.180.10.10">
    <property type="entry name" value="RHS repeat-associated core"/>
    <property type="match status" value="1"/>
</dbReference>
<protein>
    <submittedName>
        <fullName evidence="4">RHS repeat-associated protein</fullName>
    </submittedName>
</protein>
<evidence type="ECO:0000259" key="3">
    <source>
        <dbReference type="Pfam" id="PF25023"/>
    </source>
</evidence>
<evidence type="ECO:0000313" key="5">
    <source>
        <dbReference type="Proteomes" id="UP000245462"/>
    </source>
</evidence>
<organism evidence="4 5">
    <name type="scientific">Porphyromonas loveana</name>
    <dbReference type="NCBI Taxonomy" id="1884669"/>
    <lineage>
        <taxon>Bacteria</taxon>
        <taxon>Pseudomonadati</taxon>
        <taxon>Bacteroidota</taxon>
        <taxon>Bacteroidia</taxon>
        <taxon>Bacteroidales</taxon>
        <taxon>Porphyromonadaceae</taxon>
        <taxon>Porphyromonas</taxon>
    </lineage>
</organism>
<dbReference type="Pfam" id="PF25023">
    <property type="entry name" value="TEN_YD-shell"/>
    <property type="match status" value="1"/>
</dbReference>
<sequence>MSNIGEMRYSSARPYRLTGMTLIEGAVALADTTIQRITYASFDRPLTISGNGYTATLTYADDYSRTTMTVRTPMLKDPFFKRTYIGNYEADSYGTQRKNIERYYIGGDAYSAPAVYVRVNSGQWKLHYIYRDYQGSVTDITDAFGTVVHRMRYSPWGKLLHTDGTPYTRSEELSTDYDRLLLLGRGYTGHEYLPWFGLVNMNARLYDPAIGRFLSPDPYVQMPDFSQNFNRYSYCLNNPLKFTDPSGEFFFSFLIPGLGTFIDAACWGAVIGGATYTASVAMSSGGFSNWNWGQFAKSMGFGAASGILTAGIGQAFGAVGSNGIIGEAYRALSHGAANGMITRIQGDNFGTGFVSGGLSSLAGSAFMIYAPAQIAANIIGNYAFSGLVGGVSAAVTGGDFWQGVTIGLMTAGLNHLQQGINSRLSLAYDGAKLSVVDKDGSVIYSTSATSGKGEHMNNPASQHIENLGPIPEGEYSYKNNKWQTMTRIQQIKRLILGGDWGTHNVPLEVVRNNSARSGFYLHGGLFKGSAGCIDVGANIGKIYSLTRLQKITYVYVNY</sequence>
<evidence type="ECO:0000256" key="1">
    <source>
        <dbReference type="ARBA" id="ARBA00022737"/>
    </source>
</evidence>
<dbReference type="Proteomes" id="UP000245462">
    <property type="component" value="Unassembled WGS sequence"/>
</dbReference>